<evidence type="ECO:0000313" key="3">
    <source>
        <dbReference type="Proteomes" id="UP000305881"/>
    </source>
</evidence>
<proteinExistence type="predicted"/>
<organism evidence="2 3">
    <name type="scientific">Methylotuvimicrobium buryatense</name>
    <name type="common">Methylomicrobium buryatense</name>
    <dbReference type="NCBI Taxonomy" id="95641"/>
    <lineage>
        <taxon>Bacteria</taxon>
        <taxon>Pseudomonadati</taxon>
        <taxon>Pseudomonadota</taxon>
        <taxon>Gammaproteobacteria</taxon>
        <taxon>Methylococcales</taxon>
        <taxon>Methylococcaceae</taxon>
        <taxon>Methylotuvimicrobium</taxon>
    </lineage>
</organism>
<keyword evidence="1" id="KW-0472">Membrane</keyword>
<dbReference type="Proteomes" id="UP000305881">
    <property type="component" value="Chromosome"/>
</dbReference>
<feature type="transmembrane region" description="Helical" evidence="1">
    <location>
        <begin position="111"/>
        <end position="131"/>
    </location>
</feature>
<dbReference type="KEGG" id="mbur:EQU24_02890"/>
<accession>A0A4P9UMB6</accession>
<keyword evidence="3" id="KW-1185">Reference proteome</keyword>
<dbReference type="EMBL" id="CP035467">
    <property type="protein sequence ID" value="QCW81311.1"/>
    <property type="molecule type" value="Genomic_DNA"/>
</dbReference>
<evidence type="ECO:0000313" key="2">
    <source>
        <dbReference type="EMBL" id="QCW81311.1"/>
    </source>
</evidence>
<evidence type="ECO:0000256" key="1">
    <source>
        <dbReference type="SAM" id="Phobius"/>
    </source>
</evidence>
<name>A0A4P9UMB6_METBY</name>
<gene>
    <name evidence="2" type="ORF">EQU24_02890</name>
</gene>
<dbReference type="AlphaFoldDB" id="A0A4P9UMB6"/>
<dbReference type="OrthoDB" id="5568107at2"/>
<feature type="transmembrane region" description="Helical" evidence="1">
    <location>
        <begin position="143"/>
        <end position="163"/>
    </location>
</feature>
<sequence>MELIKAYVPLCWFRHCPLELPRSVSFFQKNLYYYLLIELFILANITDPLDALIEAILETGLTLLFVEMLLFFKKASAGFISAATSFLVCENIIATAGLPVIVWLTTTDDLLSYYILFGLMVWGVAVIAYLIMRILLITPAWAFVLSIVYFSVTHGGSFMLMLLI</sequence>
<reference evidence="3" key="1">
    <citation type="journal article" date="2019" name="J. Bacteriol.">
        <title>A Mutagenic Screen Identifies a TonB-Dependent Receptor Required for the Lanthanide Metal Switch in the Type I Methanotroph 'Methylotuvimicrobium buryatense' 5GB1C.</title>
        <authorList>
            <person name="Groom J.D."/>
            <person name="Ford S.M."/>
            <person name="Pesesky M.W."/>
            <person name="Lidstrom M.E."/>
        </authorList>
    </citation>
    <scope>NUCLEOTIDE SEQUENCE [LARGE SCALE GENOMIC DNA]</scope>
    <source>
        <strain evidence="3">5GB1C</strain>
    </source>
</reference>
<keyword evidence="1" id="KW-0812">Transmembrane</keyword>
<protein>
    <submittedName>
        <fullName evidence="2">Uncharacterized protein</fullName>
    </submittedName>
</protein>
<dbReference type="RefSeq" id="WP_017840942.1">
    <property type="nucleotide sequence ID" value="NZ_CP035467.1"/>
</dbReference>
<feature type="transmembrane region" description="Helical" evidence="1">
    <location>
        <begin position="79"/>
        <end position="105"/>
    </location>
</feature>
<keyword evidence="1" id="KW-1133">Transmembrane helix</keyword>